<dbReference type="AlphaFoldDB" id="A0A4S4K302"/>
<evidence type="ECO:0000313" key="2">
    <source>
        <dbReference type="Proteomes" id="UP000297014"/>
    </source>
</evidence>
<gene>
    <name evidence="1" type="ORF">AJ85_03880</name>
</gene>
<protein>
    <submittedName>
        <fullName evidence="1">Uncharacterized protein</fullName>
    </submittedName>
</protein>
<name>A0A4S4K302_ALKAL</name>
<dbReference type="Proteomes" id="UP000297014">
    <property type="component" value="Unassembled WGS sequence"/>
</dbReference>
<accession>A0A4S4K302</accession>
<proteinExistence type="predicted"/>
<comment type="caution">
    <text evidence="1">The sequence shown here is derived from an EMBL/GenBank/DDBJ whole genome shotgun (WGS) entry which is preliminary data.</text>
</comment>
<dbReference type="EMBL" id="JALP01000061">
    <property type="protein sequence ID" value="THG91620.1"/>
    <property type="molecule type" value="Genomic_DNA"/>
</dbReference>
<organism evidence="1 2">
    <name type="scientific">Alkalihalobacillus alcalophilus ATCC 27647 = CGMCC 1.3604</name>
    <dbReference type="NCBI Taxonomy" id="1218173"/>
    <lineage>
        <taxon>Bacteria</taxon>
        <taxon>Bacillati</taxon>
        <taxon>Bacillota</taxon>
        <taxon>Bacilli</taxon>
        <taxon>Bacillales</taxon>
        <taxon>Bacillaceae</taxon>
        <taxon>Alkalihalobacillus</taxon>
    </lineage>
</organism>
<evidence type="ECO:0000313" key="1">
    <source>
        <dbReference type="EMBL" id="THG91620.1"/>
    </source>
</evidence>
<sequence length="37" mass="4221">MVVVTKKSLMGKRLVDIWISGFIMNIYSFIKRGGFNA</sequence>
<reference evidence="1 2" key="1">
    <citation type="submission" date="2014-01" db="EMBL/GenBank/DDBJ databases">
        <title>Draft genome sequencing of Bacillus alcalophilus CGMCC 1.3604.</title>
        <authorList>
            <person name="Yang J."/>
            <person name="Diao L."/>
            <person name="Yang S."/>
        </authorList>
    </citation>
    <scope>NUCLEOTIDE SEQUENCE [LARGE SCALE GENOMIC DNA]</scope>
    <source>
        <strain evidence="1 2">CGMCC 1.3604</strain>
    </source>
</reference>